<evidence type="ECO:0000313" key="3">
    <source>
        <dbReference type="Proteomes" id="UP000504693"/>
    </source>
</evidence>
<dbReference type="Proteomes" id="UP000504693">
    <property type="component" value="Chromosome"/>
</dbReference>
<dbReference type="NCBIfam" id="TIGR02118">
    <property type="entry name" value="EthD family reductase"/>
    <property type="match status" value="1"/>
</dbReference>
<keyword evidence="3" id="KW-1185">Reference proteome</keyword>
<gene>
    <name evidence="2" type="ORF">HQR01_03525</name>
</gene>
<dbReference type="RefSeq" id="WP_173212619.1">
    <property type="nucleotide sequence ID" value="NZ_CP053921.1"/>
</dbReference>
<reference evidence="2 3" key="1">
    <citation type="submission" date="2020-05" db="EMBL/GenBank/DDBJ databases">
        <title>Erythrobacter mangrovi sp. nov., isolated from rhizosphere soil of mangrove plant (Kandelia candel).</title>
        <authorList>
            <person name="Ye Y.H."/>
        </authorList>
    </citation>
    <scope>NUCLEOTIDE SEQUENCE [LARGE SCALE GENOMIC DNA]</scope>
    <source>
        <strain evidence="2 3">EB310</strain>
    </source>
</reference>
<sequence>MIKLTYCLHRLPTLTREEFQRYWRETHAPLVAAAGPALGIRRYVQCHTFESDIGAGTAAGRDMPHGGGEDFDGVAELWFDSEEAVAALLGDQEGLRHAHILLEDERNFIDFSRSRAFMVRENVVIGEP</sequence>
<name>A0A7D3XA37_9SPHN</name>
<dbReference type="Gene3D" id="3.30.70.100">
    <property type="match status" value="1"/>
</dbReference>
<organism evidence="2 3">
    <name type="scientific">Erythrobacter mangrovi</name>
    <dbReference type="NCBI Taxonomy" id="2739433"/>
    <lineage>
        <taxon>Bacteria</taxon>
        <taxon>Pseudomonadati</taxon>
        <taxon>Pseudomonadota</taxon>
        <taxon>Alphaproteobacteria</taxon>
        <taxon>Sphingomonadales</taxon>
        <taxon>Erythrobacteraceae</taxon>
        <taxon>Erythrobacter/Porphyrobacter group</taxon>
        <taxon>Erythrobacter</taxon>
    </lineage>
</organism>
<dbReference type="SUPFAM" id="SSF54909">
    <property type="entry name" value="Dimeric alpha+beta barrel"/>
    <property type="match status" value="1"/>
</dbReference>
<evidence type="ECO:0000313" key="2">
    <source>
        <dbReference type="EMBL" id="QKG70510.1"/>
    </source>
</evidence>
<protein>
    <submittedName>
        <fullName evidence="2">EthD domain-containing protein</fullName>
    </submittedName>
</protein>
<dbReference type="InterPro" id="IPR009799">
    <property type="entry name" value="EthD_dom"/>
</dbReference>
<dbReference type="InterPro" id="IPR011008">
    <property type="entry name" value="Dimeric_a/b-barrel"/>
</dbReference>
<dbReference type="KEGG" id="emv:HQR01_03525"/>
<dbReference type="GO" id="GO:0016491">
    <property type="term" value="F:oxidoreductase activity"/>
    <property type="evidence" value="ECO:0007669"/>
    <property type="project" value="InterPro"/>
</dbReference>
<dbReference type="EMBL" id="CP053921">
    <property type="protein sequence ID" value="QKG70510.1"/>
    <property type="molecule type" value="Genomic_DNA"/>
</dbReference>
<accession>A0A7D3XA37</accession>
<dbReference type="AlphaFoldDB" id="A0A7D3XA37"/>
<feature type="domain" description="EthD" evidence="1">
    <location>
        <begin position="12"/>
        <end position="112"/>
    </location>
</feature>
<proteinExistence type="predicted"/>
<evidence type="ECO:0000259" key="1">
    <source>
        <dbReference type="Pfam" id="PF07110"/>
    </source>
</evidence>
<dbReference type="Pfam" id="PF07110">
    <property type="entry name" value="EthD"/>
    <property type="match status" value="1"/>
</dbReference>